<dbReference type="RefSeq" id="WP_058623601.1">
    <property type="nucleotide sequence ID" value="NZ_LDRT01000049.1"/>
</dbReference>
<name>A0A147EXL0_MICTE</name>
<accession>A0A147EXL0</accession>
<dbReference type="AlphaFoldDB" id="A0A147EXL0"/>
<evidence type="ECO:0000256" key="1">
    <source>
        <dbReference type="ARBA" id="ARBA00022553"/>
    </source>
</evidence>
<dbReference type="Pfam" id="PF00072">
    <property type="entry name" value="Response_reg"/>
    <property type="match status" value="1"/>
</dbReference>
<dbReference type="InterPro" id="IPR000792">
    <property type="entry name" value="Tscrpt_reg_LuxR_C"/>
</dbReference>
<dbReference type="GO" id="GO:0003677">
    <property type="term" value="F:DNA binding"/>
    <property type="evidence" value="ECO:0007669"/>
    <property type="project" value="UniProtKB-KW"/>
</dbReference>
<reference evidence="8 9" key="1">
    <citation type="journal article" date="2016" name="Front. Microbiol.">
        <title>Genomic Resource of Rice Seed Associated Bacteria.</title>
        <authorList>
            <person name="Midha S."/>
            <person name="Bansal K."/>
            <person name="Sharma S."/>
            <person name="Kumar N."/>
            <person name="Patil P.P."/>
            <person name="Chaudhry V."/>
            <person name="Patil P.B."/>
        </authorList>
    </citation>
    <scope>NUCLEOTIDE SEQUENCE [LARGE SCALE GENOMIC DNA]</scope>
    <source>
        <strain evidence="8 9">NS220</strain>
    </source>
</reference>
<dbReference type="EMBL" id="LDRT01000049">
    <property type="protein sequence ID" value="KTR94656.1"/>
    <property type="molecule type" value="Genomic_DNA"/>
</dbReference>
<dbReference type="GO" id="GO:0006355">
    <property type="term" value="P:regulation of DNA-templated transcription"/>
    <property type="evidence" value="ECO:0007669"/>
    <property type="project" value="InterPro"/>
</dbReference>
<gene>
    <name evidence="8" type="ORF">NS220_08315</name>
</gene>
<feature type="domain" description="Response regulatory" evidence="7">
    <location>
        <begin position="3"/>
        <end position="119"/>
    </location>
</feature>
<evidence type="ECO:0000256" key="5">
    <source>
        <dbReference type="PROSITE-ProRule" id="PRU00169"/>
    </source>
</evidence>
<comment type="caution">
    <text evidence="8">The sequence shown here is derived from an EMBL/GenBank/DDBJ whole genome shotgun (WGS) entry which is preliminary data.</text>
</comment>
<dbReference type="SUPFAM" id="SSF46894">
    <property type="entry name" value="C-terminal effector domain of the bipartite response regulators"/>
    <property type="match status" value="1"/>
</dbReference>
<dbReference type="InterPro" id="IPR039420">
    <property type="entry name" value="WalR-like"/>
</dbReference>
<evidence type="ECO:0000256" key="3">
    <source>
        <dbReference type="ARBA" id="ARBA00023125"/>
    </source>
</evidence>
<dbReference type="CDD" id="cd17535">
    <property type="entry name" value="REC_NarL-like"/>
    <property type="match status" value="1"/>
</dbReference>
<keyword evidence="1 5" id="KW-0597">Phosphoprotein</keyword>
<dbReference type="PROSITE" id="PS50043">
    <property type="entry name" value="HTH_LUXR_2"/>
    <property type="match status" value="1"/>
</dbReference>
<dbReference type="PATRIC" id="fig|2033.6.peg.2670"/>
<dbReference type="InterPro" id="IPR058245">
    <property type="entry name" value="NreC/VraR/RcsB-like_REC"/>
</dbReference>
<evidence type="ECO:0000313" key="8">
    <source>
        <dbReference type="EMBL" id="KTR94656.1"/>
    </source>
</evidence>
<protein>
    <submittedName>
        <fullName evidence="8">LuxR family transcriptional regulator</fullName>
    </submittedName>
</protein>
<dbReference type="Gene3D" id="3.40.50.2300">
    <property type="match status" value="1"/>
</dbReference>
<dbReference type="OrthoDB" id="9808843at2"/>
<dbReference type="GO" id="GO:0000160">
    <property type="term" value="P:phosphorelay signal transduction system"/>
    <property type="evidence" value="ECO:0007669"/>
    <property type="project" value="InterPro"/>
</dbReference>
<evidence type="ECO:0000256" key="4">
    <source>
        <dbReference type="ARBA" id="ARBA00023163"/>
    </source>
</evidence>
<keyword evidence="2" id="KW-0805">Transcription regulation</keyword>
<dbReference type="PANTHER" id="PTHR43214:SF24">
    <property type="entry name" value="TRANSCRIPTIONAL REGULATORY PROTEIN NARL-RELATED"/>
    <property type="match status" value="1"/>
</dbReference>
<dbReference type="PROSITE" id="PS50110">
    <property type="entry name" value="RESPONSE_REGULATORY"/>
    <property type="match status" value="1"/>
</dbReference>
<dbReference type="SUPFAM" id="SSF52172">
    <property type="entry name" value="CheY-like"/>
    <property type="match status" value="1"/>
</dbReference>
<evidence type="ECO:0000256" key="2">
    <source>
        <dbReference type="ARBA" id="ARBA00023015"/>
    </source>
</evidence>
<dbReference type="InterPro" id="IPR001789">
    <property type="entry name" value="Sig_transdc_resp-reg_receiver"/>
</dbReference>
<proteinExistence type="predicted"/>
<dbReference type="SMART" id="SM00421">
    <property type="entry name" value="HTH_LUXR"/>
    <property type="match status" value="1"/>
</dbReference>
<dbReference type="PANTHER" id="PTHR43214">
    <property type="entry name" value="TWO-COMPONENT RESPONSE REGULATOR"/>
    <property type="match status" value="1"/>
</dbReference>
<dbReference type="InterPro" id="IPR016032">
    <property type="entry name" value="Sig_transdc_resp-reg_C-effctor"/>
</dbReference>
<evidence type="ECO:0000259" key="6">
    <source>
        <dbReference type="PROSITE" id="PS50043"/>
    </source>
</evidence>
<sequence>MTRVLLVDDEAITREILRDYVGSDPSLEIVGEAANGQVAVAQASALRPDVILMDMQMPIMDGVRATAQIHAEFPEIAILGLSTFSTDRYVVDLLRAGASGYLVKDALPKDIVAAVHAVAAGESVLSPDVTRHVVRGLEESTPTTLEPDEALLSVLTEKELEVIALLANGLSNREMAEHLFVTESTIKARFVKIMEKLGVRDRVQILVTAIARGLVTITDDPHFRPRE</sequence>
<evidence type="ECO:0000313" key="9">
    <source>
        <dbReference type="Proteomes" id="UP000075025"/>
    </source>
</evidence>
<feature type="domain" description="HTH luxR-type" evidence="6">
    <location>
        <begin position="148"/>
        <end position="213"/>
    </location>
</feature>
<keyword evidence="4" id="KW-0804">Transcription</keyword>
<dbReference type="PRINTS" id="PR00038">
    <property type="entry name" value="HTHLUXR"/>
</dbReference>
<feature type="modified residue" description="4-aspartylphosphate" evidence="5">
    <location>
        <position position="54"/>
    </location>
</feature>
<dbReference type="Pfam" id="PF00196">
    <property type="entry name" value="GerE"/>
    <property type="match status" value="1"/>
</dbReference>
<organism evidence="8 9">
    <name type="scientific">Microbacterium testaceum</name>
    <name type="common">Aureobacterium testaceum</name>
    <name type="synonym">Brevibacterium testaceum</name>
    <dbReference type="NCBI Taxonomy" id="2033"/>
    <lineage>
        <taxon>Bacteria</taxon>
        <taxon>Bacillati</taxon>
        <taxon>Actinomycetota</taxon>
        <taxon>Actinomycetes</taxon>
        <taxon>Micrococcales</taxon>
        <taxon>Microbacteriaceae</taxon>
        <taxon>Microbacterium</taxon>
    </lineage>
</organism>
<dbReference type="Proteomes" id="UP000075025">
    <property type="component" value="Unassembled WGS sequence"/>
</dbReference>
<dbReference type="SMART" id="SM00448">
    <property type="entry name" value="REC"/>
    <property type="match status" value="1"/>
</dbReference>
<dbReference type="CDD" id="cd06170">
    <property type="entry name" value="LuxR_C_like"/>
    <property type="match status" value="1"/>
</dbReference>
<evidence type="ECO:0000259" key="7">
    <source>
        <dbReference type="PROSITE" id="PS50110"/>
    </source>
</evidence>
<dbReference type="InterPro" id="IPR011006">
    <property type="entry name" value="CheY-like_superfamily"/>
</dbReference>
<keyword evidence="3" id="KW-0238">DNA-binding</keyword>